<dbReference type="EMBL" id="CAXAMN010023373">
    <property type="protein sequence ID" value="CAK9077319.1"/>
    <property type="molecule type" value="Genomic_DNA"/>
</dbReference>
<name>A0ABP0PR28_9DINO</name>
<gene>
    <name evidence="3" type="ORF">CCMP2556_LOCUS38116</name>
</gene>
<keyword evidence="2" id="KW-0732">Signal</keyword>
<proteinExistence type="predicted"/>
<evidence type="ECO:0000256" key="2">
    <source>
        <dbReference type="SAM" id="SignalP"/>
    </source>
</evidence>
<organism evidence="3 4">
    <name type="scientific">Durusdinium trenchii</name>
    <dbReference type="NCBI Taxonomy" id="1381693"/>
    <lineage>
        <taxon>Eukaryota</taxon>
        <taxon>Sar</taxon>
        <taxon>Alveolata</taxon>
        <taxon>Dinophyceae</taxon>
        <taxon>Suessiales</taxon>
        <taxon>Symbiodiniaceae</taxon>
        <taxon>Durusdinium</taxon>
    </lineage>
</organism>
<feature type="signal peptide" evidence="2">
    <location>
        <begin position="1"/>
        <end position="17"/>
    </location>
</feature>
<feature type="region of interest" description="Disordered" evidence="1">
    <location>
        <begin position="83"/>
        <end position="113"/>
    </location>
</feature>
<reference evidence="3 4" key="1">
    <citation type="submission" date="2024-02" db="EMBL/GenBank/DDBJ databases">
        <authorList>
            <person name="Chen Y."/>
            <person name="Shah S."/>
            <person name="Dougan E. K."/>
            <person name="Thang M."/>
            <person name="Chan C."/>
        </authorList>
    </citation>
    <scope>NUCLEOTIDE SEQUENCE [LARGE SCALE GENOMIC DNA]</scope>
</reference>
<accession>A0ABP0PR28</accession>
<feature type="chain" id="PRO_5046847825" evidence="2">
    <location>
        <begin position="18"/>
        <end position="210"/>
    </location>
</feature>
<dbReference type="Proteomes" id="UP001642484">
    <property type="component" value="Unassembled WGS sequence"/>
</dbReference>
<keyword evidence="4" id="KW-1185">Reference proteome</keyword>
<protein>
    <submittedName>
        <fullName evidence="3">Uncharacterized protein</fullName>
    </submittedName>
</protein>
<comment type="caution">
    <text evidence="3">The sequence shown here is derived from an EMBL/GenBank/DDBJ whole genome shotgun (WGS) entry which is preliminary data.</text>
</comment>
<feature type="compositionally biased region" description="Basic and acidic residues" evidence="1">
    <location>
        <begin position="83"/>
        <end position="108"/>
    </location>
</feature>
<evidence type="ECO:0000313" key="4">
    <source>
        <dbReference type="Proteomes" id="UP001642484"/>
    </source>
</evidence>
<evidence type="ECO:0000256" key="1">
    <source>
        <dbReference type="SAM" id="MobiDB-lite"/>
    </source>
</evidence>
<evidence type="ECO:0000313" key="3">
    <source>
        <dbReference type="EMBL" id="CAK9077319.1"/>
    </source>
</evidence>
<sequence length="210" mass="23579">MPSVVENLALILGGAVAGTALTSAFVAQELNPTLTCVLPVTIRSLPQLTIDRRGWTTALGKPSGDAQWLAAWMFNSRSGGVFKEGDLPKTSSKKENRPKASKSREIHTHSGHFAGDSDGFTRFKHAPHRMVCLQFFIVDKLSSDVTHIDPSLSQMHVWFLMRMRRPVLDGRVRTRPPGMEFWQWWGQHDRVSCNAAIACAERRRRLQNCK</sequence>